<accession>A0A0F9CB29</accession>
<reference evidence="1" key="1">
    <citation type="journal article" date="2015" name="Nature">
        <title>Complex archaea that bridge the gap between prokaryotes and eukaryotes.</title>
        <authorList>
            <person name="Spang A."/>
            <person name="Saw J.H."/>
            <person name="Jorgensen S.L."/>
            <person name="Zaremba-Niedzwiedzka K."/>
            <person name="Martijn J."/>
            <person name="Lind A.E."/>
            <person name="van Eijk R."/>
            <person name="Schleper C."/>
            <person name="Guy L."/>
            <person name="Ettema T.J."/>
        </authorList>
    </citation>
    <scope>NUCLEOTIDE SEQUENCE</scope>
</reference>
<proteinExistence type="predicted"/>
<comment type="caution">
    <text evidence="1">The sequence shown here is derived from an EMBL/GenBank/DDBJ whole genome shotgun (WGS) entry which is preliminary data.</text>
</comment>
<dbReference type="AlphaFoldDB" id="A0A0F9CB29"/>
<protein>
    <submittedName>
        <fullName evidence="1">Uncharacterized protein</fullName>
    </submittedName>
</protein>
<dbReference type="EMBL" id="LAZR01036912">
    <property type="protein sequence ID" value="KKL23607.1"/>
    <property type="molecule type" value="Genomic_DNA"/>
</dbReference>
<sequence>MSTEEEIRAWVRDEQDKIDAEKQSICGHGIGTLNRPKNVVVCNNCGYEFPIGGDEVAADNERFIKDQRRRRA</sequence>
<evidence type="ECO:0000313" key="1">
    <source>
        <dbReference type="EMBL" id="KKL23607.1"/>
    </source>
</evidence>
<organism evidence="1">
    <name type="scientific">marine sediment metagenome</name>
    <dbReference type="NCBI Taxonomy" id="412755"/>
    <lineage>
        <taxon>unclassified sequences</taxon>
        <taxon>metagenomes</taxon>
        <taxon>ecological metagenomes</taxon>
    </lineage>
</organism>
<gene>
    <name evidence="1" type="ORF">LCGC14_2423680</name>
</gene>
<name>A0A0F9CB29_9ZZZZ</name>